<dbReference type="OrthoDB" id="5529571at2759"/>
<accession>A0A8H7UHD9</accession>
<protein>
    <recommendedName>
        <fullName evidence="3">Mitochondrial import protein 1</fullName>
    </recommendedName>
</protein>
<keyword evidence="2" id="KW-1185">Reference proteome</keyword>
<dbReference type="EMBL" id="JAEPQZ010000006">
    <property type="protein sequence ID" value="KAG2179933.1"/>
    <property type="molecule type" value="Genomic_DNA"/>
</dbReference>
<dbReference type="PANTHER" id="PTHR28241">
    <property type="entry name" value="MITOCHONDRIAL IMPORT PROTEIN 1"/>
    <property type="match status" value="1"/>
</dbReference>
<gene>
    <name evidence="1" type="ORF">INT43_003720</name>
</gene>
<dbReference type="InterPro" id="IPR013262">
    <property type="entry name" value="OMP_MIM1/TOM13_mt"/>
</dbReference>
<comment type="caution">
    <text evidence="1">The sequence shown here is derived from an EMBL/GenBank/DDBJ whole genome shotgun (WGS) entry which is preliminary data.</text>
</comment>
<dbReference type="Pfam" id="PF08219">
    <property type="entry name" value="TOM13"/>
    <property type="match status" value="1"/>
</dbReference>
<evidence type="ECO:0000313" key="1">
    <source>
        <dbReference type="EMBL" id="KAG2179933.1"/>
    </source>
</evidence>
<proteinExistence type="predicted"/>
<sequence>MANVTDITVTESELDDEGFRSQTVVMRSEPWWRHPTLLFVLKSTAINFLLPFINGVMLGFGEIAANELAFRYGWFGLSRATSTATLGLRGTVPASATATYKSVAEKEIAAMQKTKDSQQLERSRQVEL</sequence>
<evidence type="ECO:0000313" key="2">
    <source>
        <dbReference type="Proteomes" id="UP000654370"/>
    </source>
</evidence>
<dbReference type="GO" id="GO:0005741">
    <property type="term" value="C:mitochondrial outer membrane"/>
    <property type="evidence" value="ECO:0007669"/>
    <property type="project" value="InterPro"/>
</dbReference>
<dbReference type="GO" id="GO:0045040">
    <property type="term" value="P:protein insertion into mitochondrial outer membrane"/>
    <property type="evidence" value="ECO:0007669"/>
    <property type="project" value="TreeGrafter"/>
</dbReference>
<dbReference type="AlphaFoldDB" id="A0A8H7UHD9"/>
<reference evidence="1" key="1">
    <citation type="submission" date="2020-12" db="EMBL/GenBank/DDBJ databases">
        <title>Metabolic potential, ecology and presence of endohyphal bacteria is reflected in genomic diversity of Mucoromycotina.</title>
        <authorList>
            <person name="Muszewska A."/>
            <person name="Okrasinska A."/>
            <person name="Steczkiewicz K."/>
            <person name="Drgas O."/>
            <person name="Orlowska M."/>
            <person name="Perlinska-Lenart U."/>
            <person name="Aleksandrzak-Piekarczyk T."/>
            <person name="Szatraj K."/>
            <person name="Zielenkiewicz U."/>
            <person name="Pilsyk S."/>
            <person name="Malc E."/>
            <person name="Mieczkowski P."/>
            <person name="Kruszewska J.S."/>
            <person name="Biernat P."/>
            <person name="Pawlowska J."/>
        </authorList>
    </citation>
    <scope>NUCLEOTIDE SEQUENCE</scope>
    <source>
        <strain evidence="1">WA0000067209</strain>
    </source>
</reference>
<dbReference type="Proteomes" id="UP000654370">
    <property type="component" value="Unassembled WGS sequence"/>
</dbReference>
<dbReference type="GO" id="GO:0070096">
    <property type="term" value="P:mitochondrial outer membrane translocase complex assembly"/>
    <property type="evidence" value="ECO:0007669"/>
    <property type="project" value="TreeGrafter"/>
</dbReference>
<dbReference type="PANTHER" id="PTHR28241:SF1">
    <property type="entry name" value="MITOCHONDRIAL IMPORT PROTEIN 1"/>
    <property type="match status" value="1"/>
</dbReference>
<evidence type="ECO:0008006" key="3">
    <source>
        <dbReference type="Google" id="ProtNLM"/>
    </source>
</evidence>
<organism evidence="1 2">
    <name type="scientific">Mortierella isabellina</name>
    <name type="common">Filamentous fungus</name>
    <name type="synonym">Umbelopsis isabellina</name>
    <dbReference type="NCBI Taxonomy" id="91625"/>
    <lineage>
        <taxon>Eukaryota</taxon>
        <taxon>Fungi</taxon>
        <taxon>Fungi incertae sedis</taxon>
        <taxon>Mucoromycota</taxon>
        <taxon>Mucoromycotina</taxon>
        <taxon>Umbelopsidomycetes</taxon>
        <taxon>Umbelopsidales</taxon>
        <taxon>Umbelopsidaceae</taxon>
        <taxon>Umbelopsis</taxon>
    </lineage>
</organism>
<name>A0A8H7UHD9_MORIS</name>